<name>A0ABS0SGZ8_9HYPH</name>
<proteinExistence type="predicted"/>
<dbReference type="PANTHER" id="PTHR23150:SF19">
    <property type="entry name" value="FORMYLGLYCINE-GENERATING ENZYME"/>
    <property type="match status" value="1"/>
</dbReference>
<dbReference type="PANTHER" id="PTHR23150">
    <property type="entry name" value="SULFATASE MODIFYING FACTOR 1, 2"/>
    <property type="match status" value="1"/>
</dbReference>
<accession>A0ABS0SGZ8</accession>
<keyword evidence="4" id="KW-1185">Reference proteome</keyword>
<dbReference type="InterPro" id="IPR042095">
    <property type="entry name" value="SUMF_sf"/>
</dbReference>
<keyword evidence="1" id="KW-0732">Signal</keyword>
<evidence type="ECO:0000313" key="3">
    <source>
        <dbReference type="EMBL" id="MBI1622582.1"/>
    </source>
</evidence>
<protein>
    <submittedName>
        <fullName evidence="3">SUMF1/EgtB/PvdO family nonheme iron enzyme</fullName>
    </submittedName>
</protein>
<gene>
    <name evidence="3" type="ORF">IOD40_18155</name>
</gene>
<dbReference type="InterPro" id="IPR005532">
    <property type="entry name" value="SUMF_dom"/>
</dbReference>
<dbReference type="InterPro" id="IPR051043">
    <property type="entry name" value="Sulfatase_Mod_Factor_Kinase"/>
</dbReference>
<dbReference type="EMBL" id="JADGMQ010000019">
    <property type="protein sequence ID" value="MBI1622582.1"/>
    <property type="molecule type" value="Genomic_DNA"/>
</dbReference>
<organism evidence="3 4">
    <name type="scientific">Aquamicrobium zhengzhouense</name>
    <dbReference type="NCBI Taxonomy" id="2781738"/>
    <lineage>
        <taxon>Bacteria</taxon>
        <taxon>Pseudomonadati</taxon>
        <taxon>Pseudomonadota</taxon>
        <taxon>Alphaproteobacteria</taxon>
        <taxon>Hyphomicrobiales</taxon>
        <taxon>Phyllobacteriaceae</taxon>
        <taxon>Aquamicrobium</taxon>
    </lineage>
</organism>
<evidence type="ECO:0000313" key="4">
    <source>
        <dbReference type="Proteomes" id="UP000601789"/>
    </source>
</evidence>
<dbReference type="SUPFAM" id="SSF56436">
    <property type="entry name" value="C-type lectin-like"/>
    <property type="match status" value="1"/>
</dbReference>
<dbReference type="Gene3D" id="3.90.1580.10">
    <property type="entry name" value="paralog of FGE (formylglycine-generating enzyme)"/>
    <property type="match status" value="1"/>
</dbReference>
<feature type="chain" id="PRO_5047092689" evidence="1">
    <location>
        <begin position="21"/>
        <end position="295"/>
    </location>
</feature>
<reference evidence="3 4" key="1">
    <citation type="submission" date="2020-10" db="EMBL/GenBank/DDBJ databases">
        <title>Aquamicrobium zhengzhouensis sp. nov., a exopolysaccharide producing bacterium isolated from farmland soil.</title>
        <authorList>
            <person name="Wang X."/>
        </authorList>
    </citation>
    <scope>NUCLEOTIDE SEQUENCE [LARGE SCALE GENOMIC DNA]</scope>
    <source>
        <strain evidence="4">cd-1</strain>
    </source>
</reference>
<feature type="signal peptide" evidence="1">
    <location>
        <begin position="1"/>
        <end position="20"/>
    </location>
</feature>
<dbReference type="Pfam" id="PF03781">
    <property type="entry name" value="FGE-sulfatase"/>
    <property type="match status" value="1"/>
</dbReference>
<dbReference type="RefSeq" id="WP_198478122.1">
    <property type="nucleotide sequence ID" value="NZ_JADGMQ010000019.1"/>
</dbReference>
<comment type="caution">
    <text evidence="3">The sequence shown here is derived from an EMBL/GenBank/DDBJ whole genome shotgun (WGS) entry which is preliminary data.</text>
</comment>
<dbReference type="Proteomes" id="UP000601789">
    <property type="component" value="Unassembled WGS sequence"/>
</dbReference>
<evidence type="ECO:0000256" key="1">
    <source>
        <dbReference type="SAM" id="SignalP"/>
    </source>
</evidence>
<dbReference type="InterPro" id="IPR016187">
    <property type="entry name" value="CTDL_fold"/>
</dbReference>
<sequence>MKLQILLMLAAGAAVGALFAIPPADTTTDRADRHGVVAPIDTVIVQAGRFAYRVPGEFLNAGKPVDGPVVERRMRRPFEIMAYQVSVAEYDACVADGGCRRQDGSAPASADLPVTGINYADAMAYAAWLSKQTDDDWRLPSDEEWSFAAAERFGDDALGLEDDDGSNPATRWLAAYRSRNAPDNSVAVRPRGHFGQNSKGLHDVAGSVWEWTTTCYARNRTDAAGRLAEATENCGVRVVGGRHRSYMSFFISDGKSGGCAAGMAPDNLGFRLVREAKPGRAVAFVRRLLNRSTAG</sequence>
<evidence type="ECO:0000259" key="2">
    <source>
        <dbReference type="Pfam" id="PF03781"/>
    </source>
</evidence>
<feature type="domain" description="Sulfatase-modifying factor enzyme-like" evidence="2">
    <location>
        <begin position="41"/>
        <end position="274"/>
    </location>
</feature>